<comment type="catalytic activity">
    <reaction evidence="9">
        <text>N-terminal S-1,2-diacyl-sn-glyceryl-L-cysteinyl-[lipoprotein] + a glycerophospholipid = N-acyl-S-1,2-diacyl-sn-glyceryl-L-cysteinyl-[lipoprotein] + a 2-acyl-sn-glycero-3-phospholipid + H(+)</text>
        <dbReference type="Rhea" id="RHEA:48228"/>
        <dbReference type="Rhea" id="RHEA-COMP:14681"/>
        <dbReference type="Rhea" id="RHEA-COMP:14684"/>
        <dbReference type="ChEBI" id="CHEBI:15378"/>
        <dbReference type="ChEBI" id="CHEBI:136912"/>
        <dbReference type="ChEBI" id="CHEBI:140656"/>
        <dbReference type="ChEBI" id="CHEBI:140657"/>
        <dbReference type="ChEBI" id="CHEBI:140660"/>
        <dbReference type="EC" id="2.3.1.269"/>
    </reaction>
</comment>
<keyword evidence="7 9" id="KW-0472">Membrane</keyword>
<dbReference type="EC" id="2.3.1.269" evidence="9"/>
<dbReference type="Pfam" id="PF00795">
    <property type="entry name" value="CN_hydrolase"/>
    <property type="match status" value="1"/>
</dbReference>
<feature type="transmembrane region" description="Helical" evidence="9">
    <location>
        <begin position="232"/>
        <end position="252"/>
    </location>
</feature>
<dbReference type="PANTHER" id="PTHR38686">
    <property type="entry name" value="APOLIPOPROTEIN N-ACYLTRANSFERASE"/>
    <property type="match status" value="1"/>
</dbReference>
<proteinExistence type="inferred from homology"/>
<evidence type="ECO:0000256" key="2">
    <source>
        <dbReference type="ARBA" id="ARBA00010065"/>
    </source>
</evidence>
<comment type="function">
    <text evidence="9">Catalyzes the phospholipid dependent N-acylation of the N-terminal cysteine of apolipoprotein, the last step in lipoprotein maturation.</text>
</comment>
<keyword evidence="11" id="KW-0449">Lipoprotein</keyword>
<dbReference type="NCBIfam" id="TIGR00546">
    <property type="entry name" value="lnt"/>
    <property type="match status" value="1"/>
</dbReference>
<dbReference type="InterPro" id="IPR004563">
    <property type="entry name" value="Apolipo_AcylTrfase"/>
</dbReference>
<reference evidence="12" key="1">
    <citation type="submission" date="2018-02" db="EMBL/GenBank/DDBJ databases">
        <authorList>
            <person name="Hausmann B."/>
        </authorList>
    </citation>
    <scope>NUCLEOTIDE SEQUENCE [LARGE SCALE GENOMIC DNA]</scope>
    <source>
        <strain evidence="12">Peat soil MAG SbA1</strain>
    </source>
</reference>
<dbReference type="EMBL" id="OMOD01000059">
    <property type="protein sequence ID" value="SPF36437.1"/>
    <property type="molecule type" value="Genomic_DNA"/>
</dbReference>
<organism evidence="11 12">
    <name type="scientific">Candidatus Sulfotelmatobacter kueseliae</name>
    <dbReference type="NCBI Taxonomy" id="2042962"/>
    <lineage>
        <taxon>Bacteria</taxon>
        <taxon>Pseudomonadati</taxon>
        <taxon>Acidobacteriota</taxon>
        <taxon>Terriglobia</taxon>
        <taxon>Terriglobales</taxon>
        <taxon>Candidatus Korobacteraceae</taxon>
        <taxon>Candidatus Sulfotelmatobacter</taxon>
    </lineage>
</organism>
<dbReference type="InterPro" id="IPR036526">
    <property type="entry name" value="C-N_Hydrolase_sf"/>
</dbReference>
<keyword evidence="8 9" id="KW-0012">Acyltransferase</keyword>
<evidence type="ECO:0000313" key="12">
    <source>
        <dbReference type="Proteomes" id="UP000238701"/>
    </source>
</evidence>
<dbReference type="Pfam" id="PF20154">
    <property type="entry name" value="LNT_N"/>
    <property type="match status" value="1"/>
</dbReference>
<dbReference type="AlphaFoldDB" id="A0A2U3KA62"/>
<gene>
    <name evidence="9" type="primary">lnt</name>
    <name evidence="11" type="ORF">SBA1_1510004</name>
</gene>
<evidence type="ECO:0000259" key="10">
    <source>
        <dbReference type="PROSITE" id="PS50263"/>
    </source>
</evidence>
<evidence type="ECO:0000256" key="5">
    <source>
        <dbReference type="ARBA" id="ARBA00022692"/>
    </source>
</evidence>
<dbReference type="InterPro" id="IPR045378">
    <property type="entry name" value="LNT_N"/>
</dbReference>
<dbReference type="GO" id="GO:0005886">
    <property type="term" value="C:plasma membrane"/>
    <property type="evidence" value="ECO:0007669"/>
    <property type="project" value="UniProtKB-SubCell"/>
</dbReference>
<evidence type="ECO:0000256" key="6">
    <source>
        <dbReference type="ARBA" id="ARBA00022989"/>
    </source>
</evidence>
<keyword evidence="5 9" id="KW-0812">Transmembrane</keyword>
<comment type="subcellular location">
    <subcellularLocation>
        <location evidence="1 9">Cell membrane</location>
        <topology evidence="1 9">Multi-pass membrane protein</topology>
    </subcellularLocation>
</comment>
<comment type="caution">
    <text evidence="9">Lacks conserved residue(s) required for the propagation of feature annotation.</text>
</comment>
<feature type="transmembrane region" description="Helical" evidence="9">
    <location>
        <begin position="54"/>
        <end position="72"/>
    </location>
</feature>
<feature type="transmembrane region" description="Helical" evidence="9">
    <location>
        <begin position="553"/>
        <end position="572"/>
    </location>
</feature>
<keyword evidence="4 9" id="KW-0808">Transferase</keyword>
<feature type="domain" description="CN hydrolase" evidence="10">
    <location>
        <begin position="291"/>
        <end position="540"/>
    </location>
</feature>
<dbReference type="GO" id="GO:0016410">
    <property type="term" value="F:N-acyltransferase activity"/>
    <property type="evidence" value="ECO:0007669"/>
    <property type="project" value="UniProtKB-UniRule"/>
</dbReference>
<evidence type="ECO:0000256" key="8">
    <source>
        <dbReference type="ARBA" id="ARBA00023315"/>
    </source>
</evidence>
<dbReference type="CDD" id="cd07571">
    <property type="entry name" value="ALP_N-acyl_transferase"/>
    <property type="match status" value="1"/>
</dbReference>
<evidence type="ECO:0000256" key="4">
    <source>
        <dbReference type="ARBA" id="ARBA00022679"/>
    </source>
</evidence>
<dbReference type="UniPathway" id="UPA00666"/>
<dbReference type="HAMAP" id="MF_01148">
    <property type="entry name" value="Lnt"/>
    <property type="match status" value="1"/>
</dbReference>
<keyword evidence="3 9" id="KW-1003">Cell membrane</keyword>
<evidence type="ECO:0000313" key="11">
    <source>
        <dbReference type="EMBL" id="SPF36437.1"/>
    </source>
</evidence>
<name>A0A2U3KA62_9BACT</name>
<feature type="transmembrane region" description="Helical" evidence="9">
    <location>
        <begin position="150"/>
        <end position="178"/>
    </location>
</feature>
<dbReference type="GO" id="GO:0042158">
    <property type="term" value="P:lipoprotein biosynthetic process"/>
    <property type="evidence" value="ECO:0007669"/>
    <property type="project" value="UniProtKB-UniRule"/>
</dbReference>
<dbReference type="InterPro" id="IPR003010">
    <property type="entry name" value="C-N_Hydrolase"/>
</dbReference>
<accession>A0A2U3KA62</accession>
<dbReference type="PROSITE" id="PS50263">
    <property type="entry name" value="CN_HYDROLASE"/>
    <property type="match status" value="1"/>
</dbReference>
<evidence type="ECO:0000256" key="1">
    <source>
        <dbReference type="ARBA" id="ARBA00004651"/>
    </source>
</evidence>
<dbReference type="Gene3D" id="3.60.110.10">
    <property type="entry name" value="Carbon-nitrogen hydrolase"/>
    <property type="match status" value="1"/>
</dbReference>
<dbReference type="SUPFAM" id="SSF56317">
    <property type="entry name" value="Carbon-nitrogen hydrolase"/>
    <property type="match status" value="1"/>
</dbReference>
<sequence>MSRFGCSDRLPCRASLDRTAGAAVPTWLFSQTDTLPLPLTTDNCSLLSLRVRQIHSSAWLLVVLSAVLQVLIFPLPGIYIFSWFALTPLIVALLRARPAGELETADGVRLRPAAPGQAFLLAYVCGILWYAGTCYWIYDTMRQYGGLSAPMAALALFLFCCYLGIYHGLFGLLLSLLVKGSRDYRRALATAPFLWVAMELARTRVTGFPWNLLGIAQVDNVALCRIAEWTGVYGISLEIALVNVAFAAAFLVPRQRRGAMLTAALAAAAVLQAGKLMEAPAAIADHAALLVQQNIPVSADWTPVYFQRTLNELAELSVRSAASPGATEVDLVVWPESPAPFFDHDARFRNVISDVARQSGAWVVTGVIGTGSPRASGKTPLMFNSAVLVSPTGQWTARYDKVHLVPFGEYLPFPSLFSFAGGLTREVGEFGRGTSRKPLDAGGEQLGVFICYESVFPDEVRQFAAQGAQVLVNISNDGWYGDSGAYAQHLNQTRMRAIENHRWLLSATDTGVTASIDPWGRLAARIPRKERTALIAPYAPTSVTTLYTRRGDWFAYACAIISLGALVARLALSKKPQEG</sequence>
<comment type="similarity">
    <text evidence="2 9">Belongs to the CN hydrolase family. Apolipoprotein N-acyltransferase subfamily.</text>
</comment>
<protein>
    <recommendedName>
        <fullName evidence="9">Apolipoprotein N-acyltransferase</fullName>
        <shortName evidence="9">ALP N-acyltransferase</shortName>
        <ecNumber evidence="9">2.3.1.269</ecNumber>
    </recommendedName>
</protein>
<keyword evidence="6 9" id="KW-1133">Transmembrane helix</keyword>
<dbReference type="Proteomes" id="UP000238701">
    <property type="component" value="Unassembled WGS sequence"/>
</dbReference>
<evidence type="ECO:0000256" key="7">
    <source>
        <dbReference type="ARBA" id="ARBA00023136"/>
    </source>
</evidence>
<feature type="transmembrane region" description="Helical" evidence="9">
    <location>
        <begin position="118"/>
        <end position="138"/>
    </location>
</feature>
<evidence type="ECO:0000256" key="9">
    <source>
        <dbReference type="HAMAP-Rule" id="MF_01148"/>
    </source>
</evidence>
<comment type="pathway">
    <text evidence="9">Protein modification; lipoprotein biosynthesis (N-acyl transfer).</text>
</comment>
<dbReference type="PANTHER" id="PTHR38686:SF1">
    <property type="entry name" value="APOLIPOPROTEIN N-ACYLTRANSFERASE"/>
    <property type="match status" value="1"/>
</dbReference>
<evidence type="ECO:0000256" key="3">
    <source>
        <dbReference type="ARBA" id="ARBA00022475"/>
    </source>
</evidence>